<name>A0ABP9MIZ9_9MICO</name>
<evidence type="ECO:0000313" key="4">
    <source>
        <dbReference type="Proteomes" id="UP001501407"/>
    </source>
</evidence>
<dbReference type="Gene3D" id="2.130.10.10">
    <property type="entry name" value="YVTN repeat-like/Quinoprotein amine dehydrogenase"/>
    <property type="match status" value="2"/>
</dbReference>
<keyword evidence="4" id="KW-1185">Reference proteome</keyword>
<gene>
    <name evidence="3" type="ORF">GCM10025760_27340</name>
</gene>
<feature type="domain" description="Pyrrolo-quinoline quinone repeat" evidence="2">
    <location>
        <begin position="491"/>
        <end position="627"/>
    </location>
</feature>
<evidence type="ECO:0000259" key="2">
    <source>
        <dbReference type="Pfam" id="PF13360"/>
    </source>
</evidence>
<comment type="caution">
    <text evidence="3">The sequence shown here is derived from an EMBL/GenBank/DDBJ whole genome shotgun (WGS) entry which is preliminary data.</text>
</comment>
<dbReference type="PANTHER" id="PTHR34512:SF30">
    <property type="entry name" value="OUTER MEMBRANE PROTEIN ASSEMBLY FACTOR BAMB"/>
    <property type="match status" value="1"/>
</dbReference>
<dbReference type="SUPFAM" id="SSF50998">
    <property type="entry name" value="Quinoprotein alcohol dehydrogenase-like"/>
    <property type="match status" value="1"/>
</dbReference>
<evidence type="ECO:0000313" key="3">
    <source>
        <dbReference type="EMBL" id="GAA5095252.1"/>
    </source>
</evidence>
<dbReference type="Proteomes" id="UP001501407">
    <property type="component" value="Unassembled WGS sequence"/>
</dbReference>
<dbReference type="InterPro" id="IPR011047">
    <property type="entry name" value="Quinoprotein_ADH-like_sf"/>
</dbReference>
<dbReference type="RefSeq" id="WP_194414198.1">
    <property type="nucleotide sequence ID" value="NZ_BAABKZ010000002.1"/>
</dbReference>
<accession>A0ABP9MIZ9</accession>
<dbReference type="SMART" id="SM00564">
    <property type="entry name" value="PQQ"/>
    <property type="match status" value="2"/>
</dbReference>
<protein>
    <recommendedName>
        <fullName evidence="2">Pyrrolo-quinoline quinone repeat domain-containing protein</fullName>
    </recommendedName>
</protein>
<dbReference type="SUPFAM" id="SSF75011">
    <property type="entry name" value="3-carboxy-cis,cis-mucoante lactonizing enzyme"/>
    <property type="match status" value="1"/>
</dbReference>
<keyword evidence="1" id="KW-0732">Signal</keyword>
<dbReference type="InterPro" id="IPR018391">
    <property type="entry name" value="PQQ_b-propeller_rpt"/>
</dbReference>
<feature type="chain" id="PRO_5047320040" description="Pyrrolo-quinoline quinone repeat domain-containing protein" evidence="1">
    <location>
        <begin position="32"/>
        <end position="768"/>
    </location>
</feature>
<organism evidence="3 4">
    <name type="scientific">Microbacterium yannicii</name>
    <dbReference type="NCBI Taxonomy" id="671622"/>
    <lineage>
        <taxon>Bacteria</taxon>
        <taxon>Bacillati</taxon>
        <taxon>Actinomycetota</taxon>
        <taxon>Actinomycetes</taxon>
        <taxon>Micrococcales</taxon>
        <taxon>Microbacteriaceae</taxon>
        <taxon>Microbacterium</taxon>
    </lineage>
</organism>
<dbReference type="Pfam" id="PF13360">
    <property type="entry name" value="PQQ_2"/>
    <property type="match status" value="1"/>
</dbReference>
<dbReference type="EMBL" id="BAABKZ010000002">
    <property type="protein sequence ID" value="GAA5095252.1"/>
    <property type="molecule type" value="Genomic_DNA"/>
</dbReference>
<sequence>MEQPQITRTTALLVGGVIALAAVLSGAPASAATSASVSSPAAVSASAPPPPQIDDLGPAVVQFSLMSSVTVGDTVYVGSRNVSPARIVALDIPTGEVTAVTYLGTGHSLQAMAVDPAGRYLYAGVLQDAAGTQPNLYRWDLATPDEPAVAIGRIGDRNVRAITVAPDGHVFAVGDGGATPPPLWEFDPGTGQVTNLGAPDPSATGARAVAATATTVFFGGGTLFGGGAARAGLYAYDRATGVSRNVTPTEMQGDPSIRELAVFGDRLLVGSAASTAQSKVAAMDLADLGSYSVATSIGKTAKKFAMIGDTVYFANEGGVLSYSPASGAIEEVSFDGPFLGEIWGIGVRAGKLVVTSAFGFVAEIDPAARTSVVTDLVTAGAPASPQAAMGLAAGRGSVYVGGTGAVAKHDLTDGTVEYLRAPGEAKDAIVVDGVLVTGQYSSQGIWRYDPSDGRPLSQVAAFPGEQNRPQDVQWDDVNRLALVGVQSDTVGGGSLWTYDPATGQSGMFVNPIDAKQYVRAVATHDGVAYLGGGLQNADGPGTVVAVDPVSGTELWRMAPMPGAGISALAVQGENLYGLTRKGGFFVVDLAQRTVVHTADVSSVSTGFAALVTNRGVVYGVSDTDVFRFHPTTFQLTEVVPDIDGAWYSGAHITNDELGNLYTLQGRDLVRIDDRPIPVSIVAEARCLGSKTQLMVKARNDGDEPISLAITTPYGEKAVASVAPGKNATATFNIRTATVPSGAVTVQAARGSDGMQTSNPAVFDGAACR</sequence>
<dbReference type="PANTHER" id="PTHR34512">
    <property type="entry name" value="CELL SURFACE PROTEIN"/>
    <property type="match status" value="1"/>
</dbReference>
<dbReference type="InterPro" id="IPR015943">
    <property type="entry name" value="WD40/YVTN_repeat-like_dom_sf"/>
</dbReference>
<evidence type="ECO:0000256" key="1">
    <source>
        <dbReference type="SAM" id="SignalP"/>
    </source>
</evidence>
<feature type="signal peptide" evidence="1">
    <location>
        <begin position="1"/>
        <end position="31"/>
    </location>
</feature>
<proteinExistence type="predicted"/>
<reference evidence="4" key="1">
    <citation type="journal article" date="2019" name="Int. J. Syst. Evol. Microbiol.">
        <title>The Global Catalogue of Microorganisms (GCM) 10K type strain sequencing project: providing services to taxonomists for standard genome sequencing and annotation.</title>
        <authorList>
            <consortium name="The Broad Institute Genomics Platform"/>
            <consortium name="The Broad Institute Genome Sequencing Center for Infectious Disease"/>
            <person name="Wu L."/>
            <person name="Ma J."/>
        </authorList>
    </citation>
    <scope>NUCLEOTIDE SEQUENCE [LARGE SCALE GENOMIC DNA]</scope>
    <source>
        <strain evidence="4">JCM 18959</strain>
    </source>
</reference>
<dbReference type="InterPro" id="IPR002372">
    <property type="entry name" value="PQQ_rpt_dom"/>
</dbReference>